<keyword evidence="2" id="KW-0966">Cell projection</keyword>
<evidence type="ECO:0000313" key="2">
    <source>
        <dbReference type="EMBL" id="AYV20625.1"/>
    </source>
</evidence>
<dbReference type="PANTHER" id="PTHR37166:SF1">
    <property type="entry name" value="PROTEIN FLAG"/>
    <property type="match status" value="1"/>
</dbReference>
<feature type="region of interest" description="Disordered" evidence="1">
    <location>
        <begin position="1"/>
        <end position="50"/>
    </location>
</feature>
<name>A0A3G4V805_9VIBR</name>
<reference evidence="2 3" key="1">
    <citation type="submission" date="2018-11" db="EMBL/GenBank/DDBJ databases">
        <title>Complete Genome Sequence of Vbrio mediterranei 117-T6: a Potential Pathogen Bacteria Isolated from the Conchocelis of Pyropia.</title>
        <authorList>
            <person name="Liu Q."/>
        </authorList>
    </citation>
    <scope>NUCLEOTIDE SEQUENCE [LARGE SCALE GENOMIC DNA]</scope>
    <source>
        <strain evidence="2 3">117-T6</strain>
    </source>
</reference>
<dbReference type="EMBL" id="CP033577">
    <property type="protein sequence ID" value="AYV20625.1"/>
    <property type="molecule type" value="Genomic_DNA"/>
</dbReference>
<keyword evidence="2" id="KW-0282">Flagellum</keyword>
<accession>A0A3G4V805</accession>
<evidence type="ECO:0000313" key="3">
    <source>
        <dbReference type="Proteomes" id="UP000279760"/>
    </source>
</evidence>
<gene>
    <name evidence="2" type="ORF">ECB94_04575</name>
</gene>
<dbReference type="Proteomes" id="UP000279760">
    <property type="component" value="Chromosome 1"/>
</dbReference>
<dbReference type="SUPFAM" id="SSF160214">
    <property type="entry name" value="FlaG-like"/>
    <property type="match status" value="1"/>
</dbReference>
<dbReference type="Gene3D" id="3.30.160.170">
    <property type="entry name" value="FlaG-like"/>
    <property type="match status" value="1"/>
</dbReference>
<dbReference type="InterPro" id="IPR005186">
    <property type="entry name" value="FlaG"/>
</dbReference>
<feature type="compositionally biased region" description="Polar residues" evidence="1">
    <location>
        <begin position="15"/>
        <end position="43"/>
    </location>
</feature>
<evidence type="ECO:0000256" key="1">
    <source>
        <dbReference type="SAM" id="MobiDB-lite"/>
    </source>
</evidence>
<organism evidence="2 3">
    <name type="scientific">Vibrio mediterranei</name>
    <dbReference type="NCBI Taxonomy" id="689"/>
    <lineage>
        <taxon>Bacteria</taxon>
        <taxon>Pseudomonadati</taxon>
        <taxon>Pseudomonadota</taxon>
        <taxon>Gammaproteobacteria</taxon>
        <taxon>Vibrionales</taxon>
        <taxon>Vibrionaceae</taxon>
        <taxon>Vibrio</taxon>
    </lineage>
</organism>
<proteinExistence type="predicted"/>
<dbReference type="AlphaFoldDB" id="A0A3G4V805"/>
<feature type="compositionally biased region" description="Basic and acidic residues" evidence="1">
    <location>
        <begin position="1"/>
        <end position="11"/>
    </location>
</feature>
<dbReference type="PANTHER" id="PTHR37166">
    <property type="entry name" value="PROTEIN FLAG"/>
    <property type="match status" value="1"/>
</dbReference>
<dbReference type="Pfam" id="PF03646">
    <property type="entry name" value="FlaG"/>
    <property type="match status" value="1"/>
</dbReference>
<sequence>MEKVRNGRTKVDISSYASNIQPFASSSGTELASKNTNKTTPSVDTDKGSQPIKVNELRTAESVEFSNQKTSELIQKIATERHDLNQAERENMVKRLDEFLTSMNTGLSFRRDEESGRDIITVYAKDSGEIIRQFPDQELLDVLKRVEKHGALSIDMLV</sequence>
<dbReference type="InterPro" id="IPR035924">
    <property type="entry name" value="FlaG-like_sf"/>
</dbReference>
<protein>
    <submittedName>
        <fullName evidence="2">Flagellar biosynthesis protein FlaG</fullName>
    </submittedName>
</protein>
<keyword evidence="2" id="KW-0969">Cilium</keyword>